<dbReference type="EMBL" id="CP092882">
    <property type="protein sequence ID" value="UYV81588.1"/>
    <property type="molecule type" value="Genomic_DNA"/>
</dbReference>
<proteinExistence type="predicted"/>
<gene>
    <name evidence="1" type="ORF">LAZ67_20001606</name>
</gene>
<organism evidence="1 2">
    <name type="scientific">Cordylochernes scorpioides</name>
    <dbReference type="NCBI Taxonomy" id="51811"/>
    <lineage>
        <taxon>Eukaryota</taxon>
        <taxon>Metazoa</taxon>
        <taxon>Ecdysozoa</taxon>
        <taxon>Arthropoda</taxon>
        <taxon>Chelicerata</taxon>
        <taxon>Arachnida</taxon>
        <taxon>Pseudoscorpiones</taxon>
        <taxon>Cheliferoidea</taxon>
        <taxon>Chernetidae</taxon>
        <taxon>Cordylochernes</taxon>
    </lineage>
</organism>
<evidence type="ECO:0000313" key="1">
    <source>
        <dbReference type="EMBL" id="UYV81588.1"/>
    </source>
</evidence>
<reference evidence="1 2" key="1">
    <citation type="submission" date="2022-01" db="EMBL/GenBank/DDBJ databases">
        <title>A chromosomal length assembly of Cordylochernes scorpioides.</title>
        <authorList>
            <person name="Zeh D."/>
            <person name="Zeh J."/>
        </authorList>
    </citation>
    <scope>NUCLEOTIDE SEQUENCE [LARGE SCALE GENOMIC DNA]</scope>
    <source>
        <strain evidence="1">IN4F17</strain>
        <tissue evidence="1">Whole Body</tissue>
    </source>
</reference>
<name>A0ABY6LKA7_9ARAC</name>
<dbReference type="Proteomes" id="UP001235939">
    <property type="component" value="Chromosome 20"/>
</dbReference>
<keyword evidence="2" id="KW-1185">Reference proteome</keyword>
<protein>
    <recommendedName>
        <fullName evidence="3">Reverse transcriptase domain-containing protein</fullName>
    </recommendedName>
</protein>
<accession>A0ABY6LKA7</accession>
<sequence>MGKLAPYFTGPFTIIEIISPNVVRINRLNRPLNKEDDTVHVNKLKYYTENILFLAHPQLIQTPRITPDMVCVYLLVVQMKDVDIGVVTIDLGHHADPDARCHNQTARQG</sequence>
<evidence type="ECO:0000313" key="2">
    <source>
        <dbReference type="Proteomes" id="UP001235939"/>
    </source>
</evidence>
<evidence type="ECO:0008006" key="3">
    <source>
        <dbReference type="Google" id="ProtNLM"/>
    </source>
</evidence>